<dbReference type="SUPFAM" id="SSF49265">
    <property type="entry name" value="Fibronectin type III"/>
    <property type="match status" value="1"/>
</dbReference>
<accession>A0ABN6PTB9</accession>
<dbReference type="InterPro" id="IPR036116">
    <property type="entry name" value="FN3_sf"/>
</dbReference>
<dbReference type="InterPro" id="IPR016930">
    <property type="entry name" value="UCP029644"/>
</dbReference>
<dbReference type="InterPro" id="IPR018392">
    <property type="entry name" value="LysM"/>
</dbReference>
<feature type="domain" description="LysM" evidence="3">
    <location>
        <begin position="34"/>
        <end position="81"/>
    </location>
</feature>
<dbReference type="InterPro" id="IPR006860">
    <property type="entry name" value="FecR"/>
</dbReference>
<organism evidence="4 5">
    <name type="scientific">Sphaerotilus microaerophilus</name>
    <dbReference type="NCBI Taxonomy" id="2914710"/>
    <lineage>
        <taxon>Bacteria</taxon>
        <taxon>Pseudomonadati</taxon>
        <taxon>Pseudomonadota</taxon>
        <taxon>Betaproteobacteria</taxon>
        <taxon>Burkholderiales</taxon>
        <taxon>Sphaerotilaceae</taxon>
        <taxon>Sphaerotilus</taxon>
    </lineage>
</organism>
<proteinExistence type="predicted"/>
<dbReference type="SMART" id="SM00257">
    <property type="entry name" value="LysM"/>
    <property type="match status" value="1"/>
</dbReference>
<gene>
    <name evidence="4" type="ORF">CATMQ487_38070</name>
</gene>
<dbReference type="PANTHER" id="PTHR38731">
    <property type="entry name" value="LIPL45-RELATED LIPOPROTEIN-RELATED"/>
    <property type="match status" value="1"/>
</dbReference>
<dbReference type="Gene3D" id="3.10.350.10">
    <property type="entry name" value="LysM domain"/>
    <property type="match status" value="1"/>
</dbReference>
<evidence type="ECO:0000256" key="1">
    <source>
        <dbReference type="SAM" id="MobiDB-lite"/>
    </source>
</evidence>
<name>A0ABN6PTB9_9BURK</name>
<reference evidence="4" key="1">
    <citation type="submission" date="2022-04" db="EMBL/GenBank/DDBJ databases">
        <title>Whole genome sequence of Sphaerotilus sp. FB-5.</title>
        <authorList>
            <person name="Takeda M."/>
            <person name="Narihara S."/>
            <person name="Akimoto M."/>
            <person name="Akimoto R."/>
            <person name="Nishiyashiki S."/>
            <person name="Murakami T."/>
        </authorList>
    </citation>
    <scope>NUCLEOTIDE SEQUENCE</scope>
    <source>
        <strain evidence="4">FB-5</strain>
    </source>
</reference>
<feature type="region of interest" description="Disordered" evidence="1">
    <location>
        <begin position="298"/>
        <end position="319"/>
    </location>
</feature>
<keyword evidence="2" id="KW-0732">Signal</keyword>
<dbReference type="Pfam" id="PF04773">
    <property type="entry name" value="FecR"/>
    <property type="match status" value="1"/>
</dbReference>
<evidence type="ECO:0000259" key="3">
    <source>
        <dbReference type="PROSITE" id="PS51782"/>
    </source>
</evidence>
<protein>
    <recommendedName>
        <fullName evidence="3">LysM domain-containing protein</fullName>
    </recommendedName>
</protein>
<evidence type="ECO:0000313" key="5">
    <source>
        <dbReference type="Proteomes" id="UP001057498"/>
    </source>
</evidence>
<dbReference type="PROSITE" id="PS51782">
    <property type="entry name" value="LYSM"/>
    <property type="match status" value="1"/>
</dbReference>
<dbReference type="InterPro" id="IPR013783">
    <property type="entry name" value="Ig-like_fold"/>
</dbReference>
<feature type="chain" id="PRO_5046571914" description="LysM domain-containing protein" evidence="2">
    <location>
        <begin position="31"/>
        <end position="575"/>
    </location>
</feature>
<dbReference type="Pfam" id="PF01476">
    <property type="entry name" value="LysM"/>
    <property type="match status" value="1"/>
</dbReference>
<evidence type="ECO:0000256" key="2">
    <source>
        <dbReference type="SAM" id="SignalP"/>
    </source>
</evidence>
<dbReference type="CDD" id="cd00118">
    <property type="entry name" value="LysM"/>
    <property type="match status" value="1"/>
</dbReference>
<dbReference type="Proteomes" id="UP001057498">
    <property type="component" value="Chromosome"/>
</dbReference>
<dbReference type="PIRSF" id="PIRSF029644">
    <property type="entry name" value="UCP029644"/>
    <property type="match status" value="1"/>
</dbReference>
<sequence>MAVPGLGGRPLPAWLLLMVMHLTAGATAQAADDYLYTVQTGDNPWNLSERFLLDMSYWPRLVAHNHIADDRRLPPGSTLRIPRPWLRLSSSTVQISALTGEVQVDLGQGLGWQAATAGTRLSAGARLKTEAQASAALQLSDGSQVLVRSDTELRLAQAGTVGNGALMLRIELQRGRLENAVHPLRAKGGRFEIQTPSAITAVRGTDFRISADAHSTRSEVLDGAVELGNPRGKVRLERATGSMATVQAPPLRPRPLLGAPRLGGIPTRWEQAAATLNWPALPGAQAYRVQLATLDGEGREDGTTLADRVSTTPSQALPPLRDGRYRLRVRAIDAQGLEGLQADTTLLLDTQPAPPEPQAPRSLAPVTRQSGTLRWRPAAGAVEAGAAPAPMQYRVQIAGPAGFAAPLADLTAAGLACALPDLMPGRYQWRIASLAGDDQGPWSAVQPLELAAGAPDLVGIDIDRQLRLHWRSEERAPVRLQVARDAAFTQLLLDEPRHGQTAALPLPAAGTYHLRVGSWPVAGRPVAWGPAHHVEVGRWRLGDRIEDLTVRTDLNSLPPTGAGPAPACARFAPPR</sequence>
<dbReference type="InterPro" id="IPR036779">
    <property type="entry name" value="LysM_dom_sf"/>
</dbReference>
<dbReference type="PANTHER" id="PTHR38731:SF1">
    <property type="entry name" value="FECR PROTEIN DOMAIN-CONTAINING PROTEIN"/>
    <property type="match status" value="1"/>
</dbReference>
<keyword evidence="5" id="KW-1185">Reference proteome</keyword>
<evidence type="ECO:0000313" key="4">
    <source>
        <dbReference type="EMBL" id="BDI06837.1"/>
    </source>
</evidence>
<dbReference type="EMBL" id="AP025730">
    <property type="protein sequence ID" value="BDI06837.1"/>
    <property type="molecule type" value="Genomic_DNA"/>
</dbReference>
<dbReference type="Gene3D" id="2.60.120.1440">
    <property type="match status" value="1"/>
</dbReference>
<dbReference type="Gene3D" id="2.60.40.10">
    <property type="entry name" value="Immunoglobulins"/>
    <property type="match status" value="2"/>
</dbReference>
<feature type="signal peptide" evidence="2">
    <location>
        <begin position="1"/>
        <end position="30"/>
    </location>
</feature>